<dbReference type="RefSeq" id="WP_004006840.1">
    <property type="nucleotide sequence ID" value="NZ_CP068112.1"/>
</dbReference>
<dbReference type="GO" id="GO:0006355">
    <property type="term" value="P:regulation of DNA-templated transcription"/>
    <property type="evidence" value="ECO:0007669"/>
    <property type="project" value="InterPro"/>
</dbReference>
<dbReference type="InterPro" id="IPR050077">
    <property type="entry name" value="LexA_repressor"/>
</dbReference>
<protein>
    <submittedName>
        <fullName evidence="9">DNA polymerase V subunit UmuD</fullName>
        <ecNumber evidence="9">3.4.21.-</ecNumber>
    </submittedName>
</protein>
<keyword evidence="5" id="KW-0234">DNA repair</keyword>
<dbReference type="NCBIfam" id="NF007621">
    <property type="entry name" value="PRK10276.1"/>
    <property type="match status" value="1"/>
</dbReference>
<evidence type="ECO:0000256" key="5">
    <source>
        <dbReference type="ARBA" id="ARBA00023204"/>
    </source>
</evidence>
<comment type="similarity">
    <text evidence="1 7">Belongs to the peptidase S24 family.</text>
</comment>
<dbReference type="Pfam" id="PF00717">
    <property type="entry name" value="Peptidase_S24"/>
    <property type="match status" value="1"/>
</dbReference>
<dbReference type="SUPFAM" id="SSF51306">
    <property type="entry name" value="LexA/Signal peptidase"/>
    <property type="match status" value="1"/>
</dbReference>
<evidence type="ECO:0000256" key="6">
    <source>
        <dbReference type="ARBA" id="ARBA00023236"/>
    </source>
</evidence>
<dbReference type="InterPro" id="IPR036286">
    <property type="entry name" value="LexA/Signal_pep-like_sf"/>
</dbReference>
<proteinExistence type="inferred from homology"/>
<keyword evidence="3 7" id="KW-0378">Hydrolase</keyword>
<evidence type="ECO:0000259" key="8">
    <source>
        <dbReference type="Pfam" id="PF00717"/>
    </source>
</evidence>
<dbReference type="CDD" id="cd06529">
    <property type="entry name" value="S24_LexA-like"/>
    <property type="match status" value="1"/>
</dbReference>
<evidence type="ECO:0000313" key="9">
    <source>
        <dbReference type="EMBL" id="SQB64582.1"/>
    </source>
</evidence>
<dbReference type="PANTHER" id="PTHR33516">
    <property type="entry name" value="LEXA REPRESSOR"/>
    <property type="match status" value="1"/>
</dbReference>
<evidence type="ECO:0000256" key="3">
    <source>
        <dbReference type="ARBA" id="ARBA00022801"/>
    </source>
</evidence>
<dbReference type="OMA" id="VQIWGVA"/>
<evidence type="ECO:0000256" key="1">
    <source>
        <dbReference type="ARBA" id="ARBA00007484"/>
    </source>
</evidence>
<keyword evidence="4 7" id="KW-0068">Autocatalytic cleavage</keyword>
<keyword evidence="6" id="KW-0742">SOS response</keyword>
<dbReference type="GO" id="GO:0016787">
    <property type="term" value="F:hydrolase activity"/>
    <property type="evidence" value="ECO:0007669"/>
    <property type="project" value="UniProtKB-KW"/>
</dbReference>
<dbReference type="AlphaFoldDB" id="A0A2X2Y9V3"/>
<evidence type="ECO:0000256" key="4">
    <source>
        <dbReference type="ARBA" id="ARBA00022813"/>
    </source>
</evidence>
<dbReference type="PRINTS" id="PR00726">
    <property type="entry name" value="LEXASERPTASE"/>
</dbReference>
<dbReference type="GO" id="GO:0009432">
    <property type="term" value="P:SOS response"/>
    <property type="evidence" value="ECO:0007669"/>
    <property type="project" value="UniProtKB-KW"/>
</dbReference>
<evidence type="ECO:0000256" key="7">
    <source>
        <dbReference type="RuleBase" id="RU003991"/>
    </source>
</evidence>
<gene>
    <name evidence="9" type="primary">umuD</name>
    <name evidence="9" type="ORF">NCTC11820_00932</name>
</gene>
<accession>A0A2X2Y9V3</accession>
<name>A0A2X2Y9V3_9ACTO</name>
<dbReference type="PANTHER" id="PTHR33516:SF2">
    <property type="entry name" value="LEXA REPRESSOR-RELATED"/>
    <property type="match status" value="1"/>
</dbReference>
<dbReference type="EC" id="3.4.21.-" evidence="9"/>
<feature type="domain" description="Peptidase S24/S26A/S26B/S26C" evidence="8">
    <location>
        <begin position="31"/>
        <end position="139"/>
    </location>
</feature>
<dbReference type="InterPro" id="IPR006197">
    <property type="entry name" value="Peptidase_S24_LexA"/>
</dbReference>
<dbReference type="Proteomes" id="UP000250245">
    <property type="component" value="Unassembled WGS sequence"/>
</dbReference>
<dbReference type="GeneID" id="55565763"/>
<evidence type="ECO:0000256" key="2">
    <source>
        <dbReference type="ARBA" id="ARBA00022763"/>
    </source>
</evidence>
<dbReference type="EMBL" id="UASJ01000001">
    <property type="protein sequence ID" value="SQB64582.1"/>
    <property type="molecule type" value="Genomic_DNA"/>
</dbReference>
<dbReference type="InterPro" id="IPR015927">
    <property type="entry name" value="Peptidase_S24_S26A/B/C"/>
</dbReference>
<reference evidence="9 10" key="1">
    <citation type="submission" date="2018-06" db="EMBL/GenBank/DDBJ databases">
        <authorList>
            <consortium name="Pathogen Informatics"/>
            <person name="Doyle S."/>
        </authorList>
    </citation>
    <scope>NUCLEOTIDE SEQUENCE [LARGE SCALE GENOMIC DNA]</scope>
    <source>
        <strain evidence="9 10">NCTC11820</strain>
    </source>
</reference>
<evidence type="ECO:0000313" key="10">
    <source>
        <dbReference type="Proteomes" id="UP000250245"/>
    </source>
</evidence>
<sequence length="146" mass="16244">MFDTVWSVKSWRPYALVQSELPNGLPLAPDLAPAGWPSPSQDYFDRDIDLNEHLIRNRPATFLVRVAGDSMINAGISDGDELIVDRSLEASEGNVVIAIIDGEMTVKRLHFGTHGPELHPANPTYPILHPSELQIWGVVTRCLHRL</sequence>
<dbReference type="InterPro" id="IPR039418">
    <property type="entry name" value="LexA-like"/>
</dbReference>
<dbReference type="Gene3D" id="2.10.109.10">
    <property type="entry name" value="Umud Fragment, subunit A"/>
    <property type="match status" value="1"/>
</dbReference>
<dbReference type="GO" id="GO:0003677">
    <property type="term" value="F:DNA binding"/>
    <property type="evidence" value="ECO:0007669"/>
    <property type="project" value="InterPro"/>
</dbReference>
<keyword evidence="2" id="KW-0227">DNA damage</keyword>
<organism evidence="9 10">
    <name type="scientific">Mobiluncus curtisii</name>
    <dbReference type="NCBI Taxonomy" id="2051"/>
    <lineage>
        <taxon>Bacteria</taxon>
        <taxon>Bacillati</taxon>
        <taxon>Actinomycetota</taxon>
        <taxon>Actinomycetes</taxon>
        <taxon>Actinomycetales</taxon>
        <taxon>Actinomycetaceae</taxon>
        <taxon>Mobiluncus</taxon>
    </lineage>
</organism>
<dbReference type="GO" id="GO:0006281">
    <property type="term" value="P:DNA repair"/>
    <property type="evidence" value="ECO:0007669"/>
    <property type="project" value="UniProtKB-KW"/>
</dbReference>